<keyword evidence="4" id="KW-1133">Transmembrane helix</keyword>
<gene>
    <name evidence="6 8" type="primary">PIGH</name>
</gene>
<dbReference type="HOGENOM" id="CLU_102225_1_0_1"/>
<reference evidence="6 7" key="1">
    <citation type="journal article" date="2009" name="Science">
        <title>Genome sequence, comparative analysis, and population genetics of the domestic horse.</title>
        <authorList>
            <consortium name="Broad Institute Genome Sequencing Platform"/>
            <consortium name="Broad Institute Whole Genome Assembly Team"/>
            <person name="Wade C.M."/>
            <person name="Giulotto E."/>
            <person name="Sigurdsson S."/>
            <person name="Zoli M."/>
            <person name="Gnerre S."/>
            <person name="Imsland F."/>
            <person name="Lear T.L."/>
            <person name="Adelson D.L."/>
            <person name="Bailey E."/>
            <person name="Bellone R.R."/>
            <person name="Bloecker H."/>
            <person name="Distl O."/>
            <person name="Edgar R.C."/>
            <person name="Garber M."/>
            <person name="Leeb T."/>
            <person name="Mauceli E."/>
            <person name="MacLeod J.N."/>
            <person name="Penedo M.C.T."/>
            <person name="Raison J.M."/>
            <person name="Sharpe T."/>
            <person name="Vogel J."/>
            <person name="Andersson L."/>
            <person name="Antczak D.F."/>
            <person name="Biagi T."/>
            <person name="Binns M.M."/>
            <person name="Chowdhary B.P."/>
            <person name="Coleman S.J."/>
            <person name="Della Valle G."/>
            <person name="Fryc S."/>
            <person name="Guerin G."/>
            <person name="Hasegawa T."/>
            <person name="Hill E.W."/>
            <person name="Jurka J."/>
            <person name="Kiialainen A."/>
            <person name="Lindgren G."/>
            <person name="Liu J."/>
            <person name="Magnani E."/>
            <person name="Mickelson J.R."/>
            <person name="Murray J."/>
            <person name="Nergadze S.G."/>
            <person name="Onofrio R."/>
            <person name="Pedroni S."/>
            <person name="Piras M.F."/>
            <person name="Raudsepp T."/>
            <person name="Rocchi M."/>
            <person name="Roeed K.H."/>
            <person name="Ryder O.A."/>
            <person name="Searle S."/>
            <person name="Skow L."/>
            <person name="Swinburne J.E."/>
            <person name="Syvaenen A.C."/>
            <person name="Tozaki T."/>
            <person name="Valberg S.J."/>
            <person name="Vaudin M."/>
            <person name="White J.R."/>
            <person name="Zody M.C."/>
            <person name="Lander E.S."/>
            <person name="Lindblad-Toh K."/>
        </authorList>
    </citation>
    <scope>NUCLEOTIDE SEQUENCE [LARGE SCALE GENOMIC DNA]</scope>
    <source>
        <strain evidence="6 7">Thoroughbred</strain>
    </source>
</reference>
<dbReference type="FunCoup" id="F7DTY1">
    <property type="interactions" value="1301"/>
</dbReference>
<dbReference type="PANTHER" id="PTHR15231">
    <property type="entry name" value="PHOSPHATIDYLINOSITOL N-ACETYLGLUCOSAMINYLTRANSFERASE SUBUNIT H"/>
    <property type="match status" value="1"/>
</dbReference>
<evidence type="ECO:0000259" key="5">
    <source>
        <dbReference type="Pfam" id="PF10181"/>
    </source>
</evidence>
<dbReference type="Ensembl" id="ENSECAT00000015209.4">
    <property type="protein sequence ID" value="ENSECAP00000012208.2"/>
    <property type="gene ID" value="ENSECAG00000014554.4"/>
</dbReference>
<dbReference type="GO" id="GO:0006506">
    <property type="term" value="P:GPI anchor biosynthetic process"/>
    <property type="evidence" value="ECO:0000318"/>
    <property type="project" value="GO_Central"/>
</dbReference>
<dbReference type="PaxDb" id="9796-ENSECAP00000012208"/>
<feature type="domain" description="Phosphatidylinositol N-acetylglucosaminyltransferase subunit H conserved" evidence="5">
    <location>
        <begin position="161"/>
        <end position="230"/>
    </location>
</feature>
<protein>
    <submittedName>
        <fullName evidence="6">Phosphatidylinositol glycan anchor biosynthesis class H</fullName>
    </submittedName>
</protein>
<dbReference type="InParanoid" id="F7DTY1"/>
<dbReference type="PANTHER" id="PTHR15231:SF1">
    <property type="entry name" value="PHOSPHATIDYLINOSITOL N-ACETYLGLUCOSAMINYLTRANSFERASE SUBUNIT H"/>
    <property type="match status" value="1"/>
</dbReference>
<feature type="compositionally biased region" description="Basic residues" evidence="3">
    <location>
        <begin position="12"/>
        <end position="24"/>
    </location>
</feature>
<keyword evidence="4" id="KW-0472">Membrane</keyword>
<dbReference type="Proteomes" id="UP000002281">
    <property type="component" value="Chromosome 24"/>
</dbReference>
<name>F7DTY1_HORSE</name>
<dbReference type="InterPro" id="IPR044215">
    <property type="entry name" value="PIG-H"/>
</dbReference>
<dbReference type="AlphaFoldDB" id="F7DTY1"/>
<reference evidence="6" key="3">
    <citation type="submission" date="2025-09" db="UniProtKB">
        <authorList>
            <consortium name="Ensembl"/>
        </authorList>
    </citation>
    <scope>IDENTIFICATION</scope>
    <source>
        <strain evidence="6">Thoroughbred</strain>
    </source>
</reference>
<dbReference type="STRING" id="9796.ENSECAP00000012208"/>
<dbReference type="GO" id="GO:0000506">
    <property type="term" value="C:glycosylphosphatidylinositol-N-acetylglucosaminyltransferase (GPI-GnT) complex"/>
    <property type="evidence" value="ECO:0000318"/>
    <property type="project" value="GO_Central"/>
</dbReference>
<feature type="transmembrane region" description="Helical" evidence="4">
    <location>
        <begin position="108"/>
        <end position="128"/>
    </location>
</feature>
<dbReference type="GeneTree" id="ENSGT00390000011890"/>
<dbReference type="VGNC" id="VGNC:21424">
    <property type="gene designation" value="PIGH"/>
</dbReference>
<dbReference type="Bgee" id="ENSECAG00000014554">
    <property type="expression patterns" value="Expressed in testis and 23 other cell types or tissues"/>
</dbReference>
<accession>F7DTY1</accession>
<evidence type="ECO:0000256" key="2">
    <source>
        <dbReference type="ARBA" id="ARBA00009610"/>
    </source>
</evidence>
<dbReference type="UniPathway" id="UPA00196"/>
<evidence type="ECO:0000256" key="4">
    <source>
        <dbReference type="SAM" id="Phobius"/>
    </source>
</evidence>
<feature type="region of interest" description="Disordered" evidence="3">
    <location>
        <begin position="1"/>
        <end position="24"/>
    </location>
</feature>
<evidence type="ECO:0000313" key="7">
    <source>
        <dbReference type="Proteomes" id="UP000002281"/>
    </source>
</evidence>
<evidence type="ECO:0000256" key="1">
    <source>
        <dbReference type="ARBA" id="ARBA00004687"/>
    </source>
</evidence>
<keyword evidence="7" id="KW-1185">Reference proteome</keyword>
<evidence type="ECO:0000256" key="3">
    <source>
        <dbReference type="SAM" id="MobiDB-lite"/>
    </source>
</evidence>
<reference evidence="6" key="2">
    <citation type="submission" date="2025-08" db="UniProtKB">
        <authorList>
            <consortium name="Ensembl"/>
        </authorList>
    </citation>
    <scope>IDENTIFICATION</scope>
    <source>
        <strain evidence="6">Thoroughbred</strain>
    </source>
</reference>
<proteinExistence type="inferred from homology"/>
<dbReference type="InterPro" id="IPR019328">
    <property type="entry name" value="PIGH-H_dom"/>
</dbReference>
<sequence>MNNRQSQDPRRAQARKPKPARPFHGCRRATAAARSVGRGVANPFLRKWVQSRREDAAGGLERRRPGGWGDRIMEAEQSFSDICGGRLALQCRYYSPSCREFCVSCPRLSLRSLTAVTCTVWLAAYGLFTLCENSMILSAAIFITLLGLLGYLHFVKIDQETLLIIDSLGIQMTSSYASGKESTTFIEMGKVKDLVINEAIYMQKVIYYLCILLKDPVEPHGISQVVPVFQSAKPRLDCLIEVYRSCQEILAHQKATSASP</sequence>
<feature type="transmembrane region" description="Helical" evidence="4">
    <location>
        <begin position="134"/>
        <end position="154"/>
    </location>
</feature>
<evidence type="ECO:0000313" key="8">
    <source>
        <dbReference type="VGNC" id="VGNC:21424"/>
    </source>
</evidence>
<comment type="pathway">
    <text evidence="1">Glycolipid biosynthesis; glycosylphosphatidylinositol-anchor biosynthesis.</text>
</comment>
<evidence type="ECO:0000313" key="6">
    <source>
        <dbReference type="Ensembl" id="ENSECAP00000012208.2"/>
    </source>
</evidence>
<organism evidence="6 7">
    <name type="scientific">Equus caballus</name>
    <name type="common">Horse</name>
    <dbReference type="NCBI Taxonomy" id="9796"/>
    <lineage>
        <taxon>Eukaryota</taxon>
        <taxon>Metazoa</taxon>
        <taxon>Chordata</taxon>
        <taxon>Craniata</taxon>
        <taxon>Vertebrata</taxon>
        <taxon>Euteleostomi</taxon>
        <taxon>Mammalia</taxon>
        <taxon>Eutheria</taxon>
        <taxon>Laurasiatheria</taxon>
        <taxon>Perissodactyla</taxon>
        <taxon>Equidae</taxon>
        <taxon>Equus</taxon>
    </lineage>
</organism>
<dbReference type="Pfam" id="PF10181">
    <property type="entry name" value="PIG-H"/>
    <property type="match status" value="1"/>
</dbReference>
<comment type="similarity">
    <text evidence="2">Belongs to the PIGH family.</text>
</comment>
<keyword evidence="4" id="KW-0812">Transmembrane</keyword>